<dbReference type="Gene3D" id="3.40.630.30">
    <property type="match status" value="1"/>
</dbReference>
<dbReference type="Pfam" id="PF13523">
    <property type="entry name" value="Acetyltransf_8"/>
    <property type="match status" value="1"/>
</dbReference>
<dbReference type="RefSeq" id="WP_387719243.1">
    <property type="nucleotide sequence ID" value="NZ_JBIAPI010000004.1"/>
</dbReference>
<keyword evidence="6" id="KW-0808">Transferase</keyword>
<dbReference type="SUPFAM" id="SSF55729">
    <property type="entry name" value="Acyl-CoA N-acyltransferases (Nat)"/>
    <property type="match status" value="1"/>
</dbReference>
<dbReference type="PANTHER" id="PTHR31438">
    <property type="entry name" value="LYSINE N-ACYLTRANSFERASE C17G9.06C-RELATED"/>
    <property type="match status" value="1"/>
</dbReference>
<dbReference type="GO" id="GO:0016746">
    <property type="term" value="F:acyltransferase activity"/>
    <property type="evidence" value="ECO:0007669"/>
    <property type="project" value="UniProtKB-KW"/>
</dbReference>
<evidence type="ECO:0000256" key="2">
    <source>
        <dbReference type="ARBA" id="ARBA00005102"/>
    </source>
</evidence>
<evidence type="ECO:0000256" key="3">
    <source>
        <dbReference type="ARBA" id="ARBA00020586"/>
    </source>
</evidence>
<comment type="function">
    <text evidence="1">Acyltransferase required for the direct transfer of medium- to long-chain fatty acyl moieties from a carrier protein (MbtL) on to the epsilon-amino group of lysine residue in the mycobactin core.</text>
</comment>
<evidence type="ECO:0000313" key="7">
    <source>
        <dbReference type="Proteomes" id="UP001601948"/>
    </source>
</evidence>
<sequence length="222" mass="25178">MMNTTGTRYVLAREQTDLSDEVRAAPAPSLPTVSEPFGLRVADPDGSDPAMLTEWMHRPHLLAAWEQPWSTERREQDLRAQLAGTYSLPCIVSFDFAADDRPELGRRDVAYLELYRAAKDEIARLYHADPYDVAMHLATAEQDLTGRRMMAAFAAQLLPAIFAAEPKCRRIMVDPDHRNVAVRRVAERFGAPSLGEFDIRPDRRITLYTQPRTPADMPTLRR</sequence>
<keyword evidence="7" id="KW-1185">Reference proteome</keyword>
<accession>A0ABW6QWR2</accession>
<dbReference type="EMBL" id="JBIAPI010000004">
    <property type="protein sequence ID" value="MFF3225033.1"/>
    <property type="molecule type" value="Genomic_DNA"/>
</dbReference>
<comment type="caution">
    <text evidence="6">The sequence shown here is derived from an EMBL/GenBank/DDBJ whole genome shotgun (WGS) entry which is preliminary data.</text>
</comment>
<organism evidence="6 7">
    <name type="scientific">Nocardia suismassiliense</name>
    <dbReference type="NCBI Taxonomy" id="2077092"/>
    <lineage>
        <taxon>Bacteria</taxon>
        <taxon>Bacillati</taxon>
        <taxon>Actinomycetota</taxon>
        <taxon>Actinomycetes</taxon>
        <taxon>Mycobacteriales</taxon>
        <taxon>Nocardiaceae</taxon>
        <taxon>Nocardia</taxon>
    </lineage>
</organism>
<evidence type="ECO:0000256" key="4">
    <source>
        <dbReference type="ARBA" id="ARBA00031122"/>
    </source>
</evidence>
<dbReference type="Proteomes" id="UP001601948">
    <property type="component" value="Unassembled WGS sequence"/>
</dbReference>
<dbReference type="SMART" id="SM01006">
    <property type="entry name" value="AlcB"/>
    <property type="match status" value="1"/>
</dbReference>
<dbReference type="PANTHER" id="PTHR31438:SF1">
    <property type="entry name" value="LYSINE N-ACYLTRANSFERASE C17G9.06C-RELATED"/>
    <property type="match status" value="1"/>
</dbReference>
<name>A0ABW6QWR2_9NOCA</name>
<evidence type="ECO:0000313" key="6">
    <source>
        <dbReference type="EMBL" id="MFF3225033.1"/>
    </source>
</evidence>
<comment type="pathway">
    <text evidence="2">Siderophore biosynthesis; mycobactin biosynthesis.</text>
</comment>
<dbReference type="InterPro" id="IPR019432">
    <property type="entry name" value="Acyltransferase_MbtK/IucB-like"/>
</dbReference>
<proteinExistence type="predicted"/>
<reference evidence="6 7" key="1">
    <citation type="submission" date="2024-10" db="EMBL/GenBank/DDBJ databases">
        <title>The Natural Products Discovery Center: Release of the First 8490 Sequenced Strains for Exploring Actinobacteria Biosynthetic Diversity.</title>
        <authorList>
            <person name="Kalkreuter E."/>
            <person name="Kautsar S.A."/>
            <person name="Yang D."/>
            <person name="Bader C.D."/>
            <person name="Teijaro C.N."/>
            <person name="Fluegel L."/>
            <person name="Davis C.M."/>
            <person name="Simpson J.R."/>
            <person name="Lauterbach L."/>
            <person name="Steele A.D."/>
            <person name="Gui C."/>
            <person name="Meng S."/>
            <person name="Li G."/>
            <person name="Viehrig K."/>
            <person name="Ye F."/>
            <person name="Su P."/>
            <person name="Kiefer A.F."/>
            <person name="Nichols A."/>
            <person name="Cepeda A.J."/>
            <person name="Yan W."/>
            <person name="Fan B."/>
            <person name="Jiang Y."/>
            <person name="Adhikari A."/>
            <person name="Zheng C.-J."/>
            <person name="Schuster L."/>
            <person name="Cowan T.M."/>
            <person name="Smanski M.J."/>
            <person name="Chevrette M.G."/>
            <person name="De Carvalho L.P.S."/>
            <person name="Shen B."/>
        </authorList>
    </citation>
    <scope>NUCLEOTIDE SEQUENCE [LARGE SCALE GENOMIC DNA]</scope>
    <source>
        <strain evidence="6 7">NPDC003040</strain>
    </source>
</reference>
<gene>
    <name evidence="6" type="ORF">ACFYV7_19730</name>
</gene>
<protein>
    <recommendedName>
        <fullName evidence="3">Lysine N-acyltransferase MbtK</fullName>
    </recommendedName>
    <alternativeName>
        <fullName evidence="4">Mycobactin synthase protein K</fullName>
    </alternativeName>
</protein>
<evidence type="ECO:0000256" key="1">
    <source>
        <dbReference type="ARBA" id="ARBA00003818"/>
    </source>
</evidence>
<evidence type="ECO:0000259" key="5">
    <source>
        <dbReference type="SMART" id="SM01006"/>
    </source>
</evidence>
<dbReference type="InterPro" id="IPR016181">
    <property type="entry name" value="Acyl_CoA_acyltransferase"/>
</dbReference>
<keyword evidence="6" id="KW-0012">Acyltransferase</keyword>
<feature type="domain" description="Acyltransferase MbtK/IucB-like conserved" evidence="5">
    <location>
        <begin position="40"/>
        <end position="88"/>
    </location>
</feature>